<reference evidence="2" key="1">
    <citation type="submission" date="2019-08" db="EMBL/GenBank/DDBJ databases">
        <authorList>
            <person name="Kucharzyk K."/>
            <person name="Murdoch R.W."/>
            <person name="Higgins S."/>
            <person name="Loffler F."/>
        </authorList>
    </citation>
    <scope>NUCLEOTIDE SEQUENCE</scope>
</reference>
<comment type="caution">
    <text evidence="2">The sequence shown here is derived from an EMBL/GenBank/DDBJ whole genome shotgun (WGS) entry which is preliminary data.</text>
</comment>
<dbReference type="InterPro" id="IPR025250">
    <property type="entry name" value="DUF4199"/>
</dbReference>
<organism evidence="2">
    <name type="scientific">bioreactor metagenome</name>
    <dbReference type="NCBI Taxonomy" id="1076179"/>
    <lineage>
        <taxon>unclassified sequences</taxon>
        <taxon>metagenomes</taxon>
        <taxon>ecological metagenomes</taxon>
    </lineage>
</organism>
<keyword evidence="1" id="KW-0812">Transmembrane</keyword>
<protein>
    <recommendedName>
        <fullName evidence="3">DUF4199 domain-containing protein</fullName>
    </recommendedName>
</protein>
<keyword evidence="1" id="KW-0472">Membrane</keyword>
<evidence type="ECO:0000256" key="1">
    <source>
        <dbReference type="SAM" id="Phobius"/>
    </source>
</evidence>
<evidence type="ECO:0000313" key="2">
    <source>
        <dbReference type="EMBL" id="MPM93244.1"/>
    </source>
</evidence>
<feature type="transmembrane region" description="Helical" evidence="1">
    <location>
        <begin position="99"/>
        <end position="121"/>
    </location>
</feature>
<feature type="transmembrane region" description="Helical" evidence="1">
    <location>
        <begin position="43"/>
        <end position="63"/>
    </location>
</feature>
<dbReference type="AlphaFoldDB" id="A0A645DUQ2"/>
<feature type="transmembrane region" description="Helical" evidence="1">
    <location>
        <begin position="6"/>
        <end position="23"/>
    </location>
</feature>
<accession>A0A645DUQ2</accession>
<gene>
    <name evidence="2" type="ORF">SDC9_140380</name>
</gene>
<evidence type="ECO:0008006" key="3">
    <source>
        <dbReference type="Google" id="ProtNLM"/>
    </source>
</evidence>
<sequence length="145" mass="16600">MAISIILWIVKLVATVWLLYYFIREFSKPKEYFRYGDGLSYGVLVSFFSAIICAFYSILHYALLFPDSITTQMGQVIESIQSSGGDTSTYDALMPNMPYFISIGTLFYYTILGLIFSAIIANYTKKETFFFGNENQENNDQNQSI</sequence>
<keyword evidence="1" id="KW-1133">Transmembrane helix</keyword>
<dbReference type="EMBL" id="VSSQ01040082">
    <property type="protein sequence ID" value="MPM93244.1"/>
    <property type="molecule type" value="Genomic_DNA"/>
</dbReference>
<proteinExistence type="predicted"/>
<dbReference type="Pfam" id="PF13858">
    <property type="entry name" value="DUF4199"/>
    <property type="match status" value="1"/>
</dbReference>
<name>A0A645DUQ2_9ZZZZ</name>